<gene>
    <name evidence="2" type="ORF">CONLIGDRAFT_562186</name>
</gene>
<dbReference type="STRING" id="1408157.A0A1J7JQW6"/>
<keyword evidence="3" id="KW-1185">Reference proteome</keyword>
<sequence length="375" mass="43593">FCRLWLGSCISRHERCRKKTNQSVPTRLIDIGEAGPRLRLAEEVASHTKYVTLSHCWGKLKFPTLTSASLDKFRKTIPAESLPKTFQDAITIARDLGFTYLWIDSLCIIQDSREDWERESVLMSQVYASAMLNIAATDAKDASVGCFHKREKNWRCRVLDSEQRRPYDCYPSTALDLPYNPLGHRAWVLQERYLSPRVLHFAANQVFWECREHSVCEIYPIEYLNWTDLEKMPQIGLSYWRKLVQLYSARMLTQVTDKLVAISGLAVQVQEETMYEYVAGLWREQIEDHLLWYVPDQVRRVRNRNVPYTAPTWSWASLDSQIRFALSDRDWFGWADGAERCIDVVDARIQLGMTGLFGSVTGGSLRARCKHFYRA</sequence>
<dbReference type="Pfam" id="PF06985">
    <property type="entry name" value="HET"/>
    <property type="match status" value="1"/>
</dbReference>
<proteinExistence type="predicted"/>
<feature type="domain" description="Heterokaryon incompatibility" evidence="1">
    <location>
        <begin position="50"/>
        <end position="191"/>
    </location>
</feature>
<feature type="non-terminal residue" evidence="2">
    <location>
        <position position="375"/>
    </location>
</feature>
<dbReference type="InParanoid" id="A0A1J7JQW6"/>
<protein>
    <submittedName>
        <fullName evidence="2">HET-domain-containing protein</fullName>
    </submittedName>
</protein>
<dbReference type="EMBL" id="KV875097">
    <property type="protein sequence ID" value="OIW30154.1"/>
    <property type="molecule type" value="Genomic_DNA"/>
</dbReference>
<dbReference type="AlphaFoldDB" id="A0A1J7JQW6"/>
<dbReference type="OrthoDB" id="5347061at2759"/>
<reference evidence="2 3" key="1">
    <citation type="submission" date="2016-10" db="EMBL/GenBank/DDBJ databases">
        <title>Draft genome sequence of Coniochaeta ligniaria NRRL30616, a lignocellulolytic fungus for bioabatement of inhibitors in plant biomass hydrolysates.</title>
        <authorList>
            <consortium name="DOE Joint Genome Institute"/>
            <person name="Jimenez D.J."/>
            <person name="Hector R.E."/>
            <person name="Riley R."/>
            <person name="Sun H."/>
            <person name="Grigoriev I.V."/>
            <person name="Van Elsas J.D."/>
            <person name="Nichols N.N."/>
        </authorList>
    </citation>
    <scope>NUCLEOTIDE SEQUENCE [LARGE SCALE GENOMIC DNA]</scope>
    <source>
        <strain evidence="2 3">NRRL 30616</strain>
    </source>
</reference>
<name>A0A1J7JQW6_9PEZI</name>
<organism evidence="2 3">
    <name type="scientific">Coniochaeta ligniaria NRRL 30616</name>
    <dbReference type="NCBI Taxonomy" id="1408157"/>
    <lineage>
        <taxon>Eukaryota</taxon>
        <taxon>Fungi</taxon>
        <taxon>Dikarya</taxon>
        <taxon>Ascomycota</taxon>
        <taxon>Pezizomycotina</taxon>
        <taxon>Sordariomycetes</taxon>
        <taxon>Sordariomycetidae</taxon>
        <taxon>Coniochaetales</taxon>
        <taxon>Coniochaetaceae</taxon>
        <taxon>Coniochaeta</taxon>
    </lineage>
</organism>
<evidence type="ECO:0000313" key="2">
    <source>
        <dbReference type="EMBL" id="OIW30154.1"/>
    </source>
</evidence>
<feature type="non-terminal residue" evidence="2">
    <location>
        <position position="1"/>
    </location>
</feature>
<evidence type="ECO:0000259" key="1">
    <source>
        <dbReference type="Pfam" id="PF06985"/>
    </source>
</evidence>
<accession>A0A1J7JQW6</accession>
<dbReference type="Proteomes" id="UP000182658">
    <property type="component" value="Unassembled WGS sequence"/>
</dbReference>
<dbReference type="InterPro" id="IPR010730">
    <property type="entry name" value="HET"/>
</dbReference>
<dbReference type="PANTHER" id="PTHR33112">
    <property type="entry name" value="DOMAIN PROTEIN, PUTATIVE-RELATED"/>
    <property type="match status" value="1"/>
</dbReference>
<dbReference type="PANTHER" id="PTHR33112:SF10">
    <property type="entry name" value="TOL"/>
    <property type="match status" value="1"/>
</dbReference>
<evidence type="ECO:0000313" key="3">
    <source>
        <dbReference type="Proteomes" id="UP000182658"/>
    </source>
</evidence>